<sequence length="468" mass="50623">MKDASNPLPFLAKRVADQRYDDLPPNAVEKAKTFLLDTYGVGVAGCYGFRLKNIIAVAQSWGHGDEASVWVSGERLPAPAAAFVNAYQIHSLEFDCVNEDAVLHPFATILSAVMAYCERRSAAGRPVDGRDFLTAIVMGVDVSIFLGKASNGPIRFFRPAAAGGFGAAAAIGKLEGFDAKTIIHALGNQYGQSSGTLQPHVEGSPLLGMQVGFNSRAAIGACDFAREGILGPSDVLTGQYGYFRLFENDEFDVEHGLAQLAAHFEIECMSHKPFPSGRLTHGVIDGLGRLLWTHDFAVDDIAAIDCEVPQLVNRLVGRPDIPDPAPNYAKLCLPFVAATYLVHGTVDVEHFIGDEMLKNPRTHALASLVTVRQNDNPSHSAMAPVTVSVTLKSGKTHHVVVEAVYGNPDNPLSREENLDKFWRCWRRADGMDDEAGEELIATVDAIEEVEDVATITSLLVRKDAGRRS</sequence>
<feature type="domain" description="MmgE/PrpD N-terminal" evidence="2">
    <location>
        <begin position="11"/>
        <end position="250"/>
    </location>
</feature>
<dbReference type="Pfam" id="PF19305">
    <property type="entry name" value="MmgE_PrpD_C"/>
    <property type="match status" value="1"/>
</dbReference>
<dbReference type="InterPro" id="IPR036148">
    <property type="entry name" value="MmgE/PrpD_sf"/>
</dbReference>
<gene>
    <name evidence="4" type="ORF">J6595_17640</name>
</gene>
<dbReference type="SUPFAM" id="SSF103378">
    <property type="entry name" value="2-methylcitrate dehydratase PrpD"/>
    <property type="match status" value="1"/>
</dbReference>
<dbReference type="Gene3D" id="3.30.1330.120">
    <property type="entry name" value="2-methylcitrate dehydratase PrpD"/>
    <property type="match status" value="1"/>
</dbReference>
<evidence type="ECO:0000313" key="5">
    <source>
        <dbReference type="Proteomes" id="UP000678276"/>
    </source>
</evidence>
<evidence type="ECO:0000259" key="3">
    <source>
        <dbReference type="Pfam" id="PF19305"/>
    </source>
</evidence>
<dbReference type="RefSeq" id="WP_209596182.1">
    <property type="nucleotide sequence ID" value="NZ_JAGJCF010000016.1"/>
</dbReference>
<dbReference type="PANTHER" id="PTHR16943:SF8">
    <property type="entry name" value="2-METHYLCITRATE DEHYDRATASE"/>
    <property type="match status" value="1"/>
</dbReference>
<dbReference type="PANTHER" id="PTHR16943">
    <property type="entry name" value="2-METHYLCITRATE DEHYDRATASE-RELATED"/>
    <property type="match status" value="1"/>
</dbReference>
<comment type="caution">
    <text evidence="4">The sequence shown here is derived from an EMBL/GenBank/DDBJ whole genome shotgun (WGS) entry which is preliminary data.</text>
</comment>
<protein>
    <submittedName>
        <fullName evidence="4">MmgE/PrpD family protein</fullName>
    </submittedName>
</protein>
<organism evidence="4 5">
    <name type="scientific">Jiella mangrovi</name>
    <dbReference type="NCBI Taxonomy" id="2821407"/>
    <lineage>
        <taxon>Bacteria</taxon>
        <taxon>Pseudomonadati</taxon>
        <taxon>Pseudomonadota</taxon>
        <taxon>Alphaproteobacteria</taxon>
        <taxon>Hyphomicrobiales</taxon>
        <taxon>Aurantimonadaceae</taxon>
        <taxon>Jiella</taxon>
    </lineage>
</organism>
<proteinExistence type="inferred from homology"/>
<evidence type="ECO:0000313" key="4">
    <source>
        <dbReference type="EMBL" id="MBP0617414.1"/>
    </source>
</evidence>
<evidence type="ECO:0000259" key="2">
    <source>
        <dbReference type="Pfam" id="PF03972"/>
    </source>
</evidence>
<dbReference type="EMBL" id="JAGJCF010000016">
    <property type="protein sequence ID" value="MBP0617414.1"/>
    <property type="molecule type" value="Genomic_DNA"/>
</dbReference>
<dbReference type="Proteomes" id="UP000678276">
    <property type="component" value="Unassembled WGS sequence"/>
</dbReference>
<dbReference type="Pfam" id="PF03972">
    <property type="entry name" value="MmgE_PrpD_N"/>
    <property type="match status" value="1"/>
</dbReference>
<dbReference type="Gene3D" id="1.10.4100.10">
    <property type="entry name" value="2-methylcitrate dehydratase PrpD"/>
    <property type="match status" value="1"/>
</dbReference>
<dbReference type="InterPro" id="IPR045337">
    <property type="entry name" value="MmgE_PrpD_C"/>
</dbReference>
<comment type="similarity">
    <text evidence="1">Belongs to the PrpD family.</text>
</comment>
<feature type="domain" description="MmgE/PrpD C-terminal" evidence="3">
    <location>
        <begin position="274"/>
        <end position="438"/>
    </location>
</feature>
<dbReference type="InterPro" id="IPR042188">
    <property type="entry name" value="MmgE/PrpD_sf_2"/>
</dbReference>
<name>A0ABS4BL20_9HYPH</name>
<accession>A0ABS4BL20</accession>
<dbReference type="InterPro" id="IPR045336">
    <property type="entry name" value="MmgE_PrpD_N"/>
</dbReference>
<keyword evidence="5" id="KW-1185">Reference proteome</keyword>
<evidence type="ECO:0000256" key="1">
    <source>
        <dbReference type="ARBA" id="ARBA00006174"/>
    </source>
</evidence>
<dbReference type="InterPro" id="IPR005656">
    <property type="entry name" value="MmgE_PrpD"/>
</dbReference>
<reference evidence="4 5" key="1">
    <citation type="submission" date="2021-04" db="EMBL/GenBank/DDBJ databases">
        <title>Whole genome sequence of Jiella sp. KSK16Y-1.</title>
        <authorList>
            <person name="Tuo L."/>
        </authorList>
    </citation>
    <scope>NUCLEOTIDE SEQUENCE [LARGE SCALE GENOMIC DNA]</scope>
    <source>
        <strain evidence="4 5">KSK16Y-1</strain>
    </source>
</reference>
<dbReference type="InterPro" id="IPR042183">
    <property type="entry name" value="MmgE/PrpD_sf_1"/>
</dbReference>